<evidence type="ECO:0000313" key="2">
    <source>
        <dbReference type="EMBL" id="AWM78163.1"/>
    </source>
</evidence>
<dbReference type="PANTHER" id="PTHR34203">
    <property type="entry name" value="METHYLTRANSFERASE, FKBM FAMILY PROTEIN"/>
    <property type="match status" value="1"/>
</dbReference>
<dbReference type="NCBIfam" id="TIGR01444">
    <property type="entry name" value="fkbM_fam"/>
    <property type="match status" value="1"/>
</dbReference>
<evidence type="ECO:0000259" key="1">
    <source>
        <dbReference type="Pfam" id="PF05050"/>
    </source>
</evidence>
<reference evidence="3" key="1">
    <citation type="submission" date="2018-05" db="EMBL/GenBank/DDBJ databases">
        <title>Genome sequencing of Phenylobacterium sp. HYN0004.</title>
        <authorList>
            <person name="Yi H."/>
            <person name="Baek C."/>
        </authorList>
    </citation>
    <scope>NUCLEOTIDE SEQUENCE [LARGE SCALE GENOMIC DNA]</scope>
    <source>
        <strain evidence="3">HYN0004</strain>
    </source>
</reference>
<dbReference type="Pfam" id="PF05050">
    <property type="entry name" value="Methyltransf_21"/>
    <property type="match status" value="1"/>
</dbReference>
<accession>A0A2Z3HP41</accession>
<dbReference type="KEGG" id="phb:HYN04_10575"/>
<dbReference type="PANTHER" id="PTHR34203:SF15">
    <property type="entry name" value="SLL1173 PROTEIN"/>
    <property type="match status" value="1"/>
</dbReference>
<proteinExistence type="predicted"/>
<organism evidence="2 3">
    <name type="scientific">Phenylobacterium parvum</name>
    <dbReference type="NCBI Taxonomy" id="2201350"/>
    <lineage>
        <taxon>Bacteria</taxon>
        <taxon>Pseudomonadati</taxon>
        <taxon>Pseudomonadota</taxon>
        <taxon>Alphaproteobacteria</taxon>
        <taxon>Caulobacterales</taxon>
        <taxon>Caulobacteraceae</taxon>
        <taxon>Phenylobacterium</taxon>
    </lineage>
</organism>
<dbReference type="OrthoDB" id="5679686at2"/>
<dbReference type="AlphaFoldDB" id="A0A2Z3HP41"/>
<gene>
    <name evidence="2" type="ORF">HYN04_10575</name>
</gene>
<sequence length="278" mass="29981">MSLLDVTRAFDLDLRFPASDTIVGPTLRTFGEFSRVELDVLLHLASDPSGVMIDAGANIGSLALPFARARPGWRVMAFEAQRWICHLLASNAISNNLLNVEPVHAALGPQEGLAGFPMAGLASSLNFGGLGFGASGAPQEKVRVTRLDDLPPPVHGAVRVVKMDIQGFEPEVLRGAGDLLTRVRPAWIAEADRKQEDVARTTIRIFFEAGYDVFWLFVPFATRTAPRNGGQATLTGDFNIIAVPPGTALPPDIPRLEGPDAPFPATLDGLPYLRRYGF</sequence>
<name>A0A2Z3HP41_9CAUL</name>
<evidence type="ECO:0000313" key="3">
    <source>
        <dbReference type="Proteomes" id="UP000247763"/>
    </source>
</evidence>
<dbReference type="InterPro" id="IPR029063">
    <property type="entry name" value="SAM-dependent_MTases_sf"/>
</dbReference>
<dbReference type="InterPro" id="IPR052514">
    <property type="entry name" value="SAM-dependent_MTase"/>
</dbReference>
<keyword evidence="3" id="KW-1185">Reference proteome</keyword>
<dbReference type="Proteomes" id="UP000247763">
    <property type="component" value="Chromosome"/>
</dbReference>
<feature type="domain" description="Methyltransferase FkbM" evidence="1">
    <location>
        <begin position="54"/>
        <end position="211"/>
    </location>
</feature>
<dbReference type="EMBL" id="CP029479">
    <property type="protein sequence ID" value="AWM78163.1"/>
    <property type="molecule type" value="Genomic_DNA"/>
</dbReference>
<dbReference type="RefSeq" id="WP_110450729.1">
    <property type="nucleotide sequence ID" value="NZ_CP029479.1"/>
</dbReference>
<dbReference type="InterPro" id="IPR006342">
    <property type="entry name" value="FkbM_mtfrase"/>
</dbReference>
<dbReference type="Gene3D" id="3.40.50.150">
    <property type="entry name" value="Vaccinia Virus protein VP39"/>
    <property type="match status" value="1"/>
</dbReference>
<dbReference type="SUPFAM" id="SSF53335">
    <property type="entry name" value="S-adenosyl-L-methionine-dependent methyltransferases"/>
    <property type="match status" value="1"/>
</dbReference>
<protein>
    <recommendedName>
        <fullName evidence="1">Methyltransferase FkbM domain-containing protein</fullName>
    </recommendedName>
</protein>